<dbReference type="Proteomes" id="UP000190409">
    <property type="component" value="Unassembled WGS sequence"/>
</dbReference>
<dbReference type="GO" id="GO:0006226">
    <property type="term" value="P:dUMP biosynthetic process"/>
    <property type="evidence" value="ECO:0007669"/>
    <property type="project" value="InterPro"/>
</dbReference>
<organism evidence="7 8">
    <name type="scientific">Dolosigranulum pigrum</name>
    <dbReference type="NCBI Taxonomy" id="29394"/>
    <lineage>
        <taxon>Bacteria</taxon>
        <taxon>Bacillati</taxon>
        <taxon>Bacillota</taxon>
        <taxon>Bacilli</taxon>
        <taxon>Lactobacillales</taxon>
        <taxon>Carnobacteriaceae</taxon>
        <taxon>Dolosigranulum</taxon>
    </lineage>
</organism>
<keyword evidence="3" id="KW-0378">Hydrolase</keyword>
<dbReference type="PANTHER" id="PTHR11241:SF0">
    <property type="entry name" value="DEOXYURIDINE 5'-TRIPHOSPHATE NUCLEOTIDOHYDROLASE"/>
    <property type="match status" value="1"/>
</dbReference>
<dbReference type="GO" id="GO:0000287">
    <property type="term" value="F:magnesium ion binding"/>
    <property type="evidence" value="ECO:0007669"/>
    <property type="project" value="InterPro"/>
</dbReference>
<comment type="caution">
    <text evidence="7">The sequence shown here is derived from an EMBL/GenBank/DDBJ whole genome shotgun (WGS) entry which is preliminary data.</text>
</comment>
<reference evidence="7 8" key="1">
    <citation type="submission" date="2017-01" db="EMBL/GenBank/DDBJ databases">
        <title>Complete Genome Sequence of Dolosigranulum pigrum isolated from a Patient with interstitial lung disease.</title>
        <authorList>
            <person name="Mukhopadhyay R."/>
            <person name="Joaquin J."/>
            <person name="Hogue R."/>
            <person name="Fitzgerald S."/>
            <person name="Jospin G."/>
            <person name="Eisen J.A."/>
            <person name="Chaturvedi V."/>
        </authorList>
    </citation>
    <scope>NUCLEOTIDE SEQUENCE [LARGE SCALE GENOMIC DNA]</scope>
    <source>
        <strain evidence="7 8">15S00348</strain>
    </source>
</reference>
<dbReference type="GO" id="GO:0004170">
    <property type="term" value="F:dUTP diphosphatase activity"/>
    <property type="evidence" value="ECO:0007669"/>
    <property type="project" value="UniProtKB-EC"/>
</dbReference>
<sequence>MTKKRGFEVVSRYQDKGINLPKRATTASAGYDIEAAEDTVIPTIWKALLAVDDVSAAQVAGELPLASQDHLGSVLVPTGVKAFMPDDEYLLLANRSSNPMKRGLVLPNGIGVIDADYYGNESNEGEIFVQLINYGRTDYTVKKGDRIAQGIFTPYKTVSDEQGVELNRRSGGFGSSGR</sequence>
<dbReference type="InterPro" id="IPR008181">
    <property type="entry name" value="dUTPase"/>
</dbReference>
<feature type="domain" description="dUTPase-like" evidence="6">
    <location>
        <begin position="72"/>
        <end position="177"/>
    </location>
</feature>
<dbReference type="InterPro" id="IPR033704">
    <property type="entry name" value="dUTPase_trimeric"/>
</dbReference>
<evidence type="ECO:0000256" key="4">
    <source>
        <dbReference type="ARBA" id="ARBA00023080"/>
    </source>
</evidence>
<evidence type="ECO:0000256" key="2">
    <source>
        <dbReference type="ARBA" id="ARBA00012379"/>
    </source>
</evidence>
<dbReference type="SUPFAM" id="SSF51283">
    <property type="entry name" value="dUTPase-like"/>
    <property type="match status" value="1"/>
</dbReference>
<evidence type="ECO:0000313" key="8">
    <source>
        <dbReference type="Proteomes" id="UP000190409"/>
    </source>
</evidence>
<dbReference type="PANTHER" id="PTHR11241">
    <property type="entry name" value="DEOXYURIDINE 5'-TRIPHOSPHATE NUCLEOTIDOHYDROLASE"/>
    <property type="match status" value="1"/>
</dbReference>
<evidence type="ECO:0000313" key="7">
    <source>
        <dbReference type="EMBL" id="OOL81674.1"/>
    </source>
</evidence>
<dbReference type="InterPro" id="IPR036157">
    <property type="entry name" value="dUTPase-like_sf"/>
</dbReference>
<evidence type="ECO:0000256" key="3">
    <source>
        <dbReference type="ARBA" id="ARBA00022801"/>
    </source>
</evidence>
<dbReference type="RefSeq" id="WP_077863088.1">
    <property type="nucleotide sequence ID" value="NZ_CAJHJL010000003.1"/>
</dbReference>
<evidence type="ECO:0000256" key="1">
    <source>
        <dbReference type="ARBA" id="ARBA00006581"/>
    </source>
</evidence>
<accession>A0A1S8KPL0</accession>
<dbReference type="EC" id="3.6.1.23" evidence="2"/>
<protein>
    <recommendedName>
        <fullName evidence="2">dUTP diphosphatase</fullName>
        <ecNumber evidence="2">3.6.1.23</ecNumber>
    </recommendedName>
</protein>
<dbReference type="InterPro" id="IPR029054">
    <property type="entry name" value="dUTPase-like"/>
</dbReference>
<evidence type="ECO:0000259" key="6">
    <source>
        <dbReference type="Pfam" id="PF00692"/>
    </source>
</evidence>
<dbReference type="Gene3D" id="2.70.40.10">
    <property type="match status" value="1"/>
</dbReference>
<evidence type="ECO:0000256" key="5">
    <source>
        <dbReference type="ARBA" id="ARBA00047686"/>
    </source>
</evidence>
<dbReference type="CDD" id="cd07557">
    <property type="entry name" value="trimeric_dUTPase"/>
    <property type="match status" value="1"/>
</dbReference>
<gene>
    <name evidence="7" type="ORF">BWX42_08200</name>
</gene>
<dbReference type="EMBL" id="MUYF01000003">
    <property type="protein sequence ID" value="OOL81674.1"/>
    <property type="molecule type" value="Genomic_DNA"/>
</dbReference>
<dbReference type="Pfam" id="PF00692">
    <property type="entry name" value="dUTPase"/>
    <property type="match status" value="1"/>
</dbReference>
<dbReference type="AlphaFoldDB" id="A0A1S8KPL0"/>
<dbReference type="GO" id="GO:0046081">
    <property type="term" value="P:dUTP catabolic process"/>
    <property type="evidence" value="ECO:0007669"/>
    <property type="project" value="InterPro"/>
</dbReference>
<proteinExistence type="inferred from homology"/>
<comment type="catalytic activity">
    <reaction evidence="5">
        <text>dUTP + H2O = dUMP + diphosphate + H(+)</text>
        <dbReference type="Rhea" id="RHEA:10248"/>
        <dbReference type="ChEBI" id="CHEBI:15377"/>
        <dbReference type="ChEBI" id="CHEBI:15378"/>
        <dbReference type="ChEBI" id="CHEBI:33019"/>
        <dbReference type="ChEBI" id="CHEBI:61555"/>
        <dbReference type="ChEBI" id="CHEBI:246422"/>
        <dbReference type="EC" id="3.6.1.23"/>
    </reaction>
</comment>
<name>A0A1S8KPL0_9LACT</name>
<keyword evidence="4" id="KW-0546">Nucleotide metabolism</keyword>
<comment type="similarity">
    <text evidence="1">Belongs to the dUTPase family.</text>
</comment>